<gene>
    <name evidence="5" type="primary">ELAV 2</name>
</gene>
<evidence type="ECO:0000313" key="5">
    <source>
        <dbReference type="EMBL" id="UVH27472.1"/>
    </source>
</evidence>
<keyword evidence="2 3" id="KW-0694">RNA-binding</keyword>
<dbReference type="InterPro" id="IPR012677">
    <property type="entry name" value="Nucleotide-bd_a/b_plait_sf"/>
</dbReference>
<feature type="domain" description="RRM" evidence="4">
    <location>
        <begin position="242"/>
        <end position="320"/>
    </location>
</feature>
<dbReference type="PANTHER" id="PTHR10352">
    <property type="entry name" value="EUKARYOTIC TRANSLATION INITIATION FACTOR 3 SUBUNIT G"/>
    <property type="match status" value="1"/>
</dbReference>
<dbReference type="InterPro" id="IPR035979">
    <property type="entry name" value="RBD_domain_sf"/>
</dbReference>
<evidence type="ECO:0000256" key="3">
    <source>
        <dbReference type="PROSITE-ProRule" id="PRU00176"/>
    </source>
</evidence>
<evidence type="ECO:0000259" key="4">
    <source>
        <dbReference type="PROSITE" id="PS50102"/>
    </source>
</evidence>
<dbReference type="CDD" id="cd12649">
    <property type="entry name" value="RRM1_SXL"/>
    <property type="match status" value="1"/>
</dbReference>
<organism evidence="5">
    <name type="scientific">Chiton albolineatus</name>
    <dbReference type="NCBI Taxonomy" id="2719130"/>
    <lineage>
        <taxon>Eukaryota</taxon>
        <taxon>Metazoa</taxon>
        <taxon>Spiralia</taxon>
        <taxon>Lophotrochozoa</taxon>
        <taxon>Mollusca</taxon>
        <taxon>Polyplacophora</taxon>
        <taxon>Neoloricata</taxon>
        <taxon>Chitonida</taxon>
        <taxon>Chitonina</taxon>
        <taxon>Chitonidae</taxon>
        <taxon>Chitoninae</taxon>
        <taxon>Chiton</taxon>
    </lineage>
</organism>
<dbReference type="PRINTS" id="PR00961">
    <property type="entry name" value="HUDSXLRNA"/>
</dbReference>
<evidence type="ECO:0000256" key="2">
    <source>
        <dbReference type="ARBA" id="ARBA00022884"/>
    </source>
</evidence>
<proteinExistence type="evidence at transcript level"/>
<dbReference type="SMART" id="SM00360">
    <property type="entry name" value="RRM"/>
    <property type="match status" value="3"/>
</dbReference>
<protein>
    <submittedName>
        <fullName evidence="5">ELAV protein</fullName>
    </submittedName>
</protein>
<dbReference type="GO" id="GO:1990904">
    <property type="term" value="C:ribonucleoprotein complex"/>
    <property type="evidence" value="ECO:0007669"/>
    <property type="project" value="InterPro"/>
</dbReference>
<dbReference type="CDD" id="cd12377">
    <property type="entry name" value="RRM3_Hu"/>
    <property type="match status" value="1"/>
</dbReference>
<accession>A0A976YI00</accession>
<sequence>MADGDYIDGCQTSLTNLIVNYLPQTLTDDEFRNMFLSIGPVKSSKIVRDKHTNYSYGFGFVDFEKEEHARRAIQTLNRLQIQNKTIKVALARPGGENTKGANLYVRNLPRNFTEDDLNTYFSPYGKIVQSRVLVDSATGLGKGVGFVLFESKQQSTEAMMQLNGTTLPGASDALNIKFAEENAKKVRPPAAMQFSGGPSGPRYGPGPIRNQGGSRYSRYSPMAGYGNQGQGPLGPLVPDTGYTLFVYNIGTDADEKTLWQLFSPFGAIQKVNVIYDQKAGQCKGYGFVTMTNYSEAEYAIQHLNGYNYTGRPLQVSFKSTKNQ</sequence>
<dbReference type="GO" id="GO:0005737">
    <property type="term" value="C:cytoplasm"/>
    <property type="evidence" value="ECO:0007669"/>
    <property type="project" value="UniProtKB-ARBA"/>
</dbReference>
<dbReference type="GO" id="GO:0003729">
    <property type="term" value="F:mRNA binding"/>
    <property type="evidence" value="ECO:0007669"/>
    <property type="project" value="UniProtKB-ARBA"/>
</dbReference>
<dbReference type="AlphaFoldDB" id="A0A976YI00"/>
<name>A0A976YI00_9MOLL</name>
<dbReference type="PROSITE" id="PS50102">
    <property type="entry name" value="RRM"/>
    <property type="match status" value="3"/>
</dbReference>
<dbReference type="GO" id="GO:0009967">
    <property type="term" value="P:positive regulation of signal transduction"/>
    <property type="evidence" value="ECO:0007669"/>
    <property type="project" value="UniProtKB-ARBA"/>
</dbReference>
<dbReference type="SMART" id="SM00361">
    <property type="entry name" value="RRM_1"/>
    <property type="match status" value="3"/>
</dbReference>
<dbReference type="Gene3D" id="3.30.70.330">
    <property type="match status" value="3"/>
</dbReference>
<dbReference type="SUPFAM" id="SSF54928">
    <property type="entry name" value="RNA-binding domain, RBD"/>
    <property type="match status" value="2"/>
</dbReference>
<dbReference type="EMBL" id="MW820971">
    <property type="protein sequence ID" value="UVH27472.1"/>
    <property type="molecule type" value="mRNA"/>
</dbReference>
<reference evidence="5" key="1">
    <citation type="submission" date="2021-03" db="EMBL/GenBank/DDBJ databases">
        <authorList>
            <person name="Jimenez-Gutierrez L.R."/>
        </authorList>
    </citation>
    <scope>NUCLEOTIDE SEQUENCE</scope>
</reference>
<feature type="domain" description="RRM" evidence="4">
    <location>
        <begin position="101"/>
        <end position="181"/>
    </location>
</feature>
<dbReference type="InterPro" id="IPR003954">
    <property type="entry name" value="RRM_euk-type"/>
</dbReference>
<dbReference type="FunFam" id="3.30.70.330:FF:000383">
    <property type="entry name" value="Sex lethal, isoform D"/>
    <property type="match status" value="1"/>
</dbReference>
<dbReference type="GO" id="GO:0010629">
    <property type="term" value="P:negative regulation of gene expression"/>
    <property type="evidence" value="ECO:0007669"/>
    <property type="project" value="UniProtKB-ARBA"/>
</dbReference>
<dbReference type="Pfam" id="PF00076">
    <property type="entry name" value="RRM_1"/>
    <property type="match status" value="3"/>
</dbReference>
<dbReference type="InterPro" id="IPR000504">
    <property type="entry name" value="RRM_dom"/>
</dbReference>
<feature type="domain" description="RRM" evidence="4">
    <location>
        <begin position="15"/>
        <end position="93"/>
    </location>
</feature>
<keyword evidence="1" id="KW-0677">Repeat</keyword>
<dbReference type="InterPro" id="IPR002343">
    <property type="entry name" value="Hud_Sxl_RNA"/>
</dbReference>
<evidence type="ECO:0000256" key="1">
    <source>
        <dbReference type="ARBA" id="ARBA00022737"/>
    </source>
</evidence>